<keyword evidence="4" id="KW-1185">Reference proteome</keyword>
<evidence type="ECO:0000313" key="3">
    <source>
        <dbReference type="EMBL" id="CAE7704689.1"/>
    </source>
</evidence>
<feature type="compositionally biased region" description="Basic and acidic residues" evidence="1">
    <location>
        <begin position="745"/>
        <end position="761"/>
    </location>
</feature>
<gene>
    <name evidence="3" type="ORF">SPIL2461_LOCUS19871</name>
</gene>
<protein>
    <submittedName>
        <fullName evidence="3">Uncharacterized protein</fullName>
    </submittedName>
</protein>
<feature type="compositionally biased region" description="Low complexity" evidence="1">
    <location>
        <begin position="911"/>
        <end position="920"/>
    </location>
</feature>
<feature type="transmembrane region" description="Helical" evidence="2">
    <location>
        <begin position="526"/>
        <end position="549"/>
    </location>
</feature>
<reference evidence="3" key="1">
    <citation type="submission" date="2021-02" db="EMBL/GenBank/DDBJ databases">
        <authorList>
            <person name="Dougan E. K."/>
            <person name="Rhodes N."/>
            <person name="Thang M."/>
            <person name="Chan C."/>
        </authorList>
    </citation>
    <scope>NUCLEOTIDE SEQUENCE</scope>
</reference>
<keyword evidence="2" id="KW-0472">Membrane</keyword>
<feature type="region of interest" description="Disordered" evidence="1">
    <location>
        <begin position="864"/>
        <end position="929"/>
    </location>
</feature>
<keyword evidence="2" id="KW-1133">Transmembrane helix</keyword>
<dbReference type="EMBL" id="CAJNIZ010044903">
    <property type="protein sequence ID" value="CAE7704689.1"/>
    <property type="molecule type" value="Genomic_DNA"/>
</dbReference>
<comment type="caution">
    <text evidence="3">The sequence shown here is derived from an EMBL/GenBank/DDBJ whole genome shotgun (WGS) entry which is preliminary data.</text>
</comment>
<feature type="region of interest" description="Disordered" evidence="1">
    <location>
        <begin position="828"/>
        <end position="848"/>
    </location>
</feature>
<organism evidence="3 4">
    <name type="scientific">Symbiodinium pilosum</name>
    <name type="common">Dinoflagellate</name>
    <dbReference type="NCBI Taxonomy" id="2952"/>
    <lineage>
        <taxon>Eukaryota</taxon>
        <taxon>Sar</taxon>
        <taxon>Alveolata</taxon>
        <taxon>Dinophyceae</taxon>
        <taxon>Suessiales</taxon>
        <taxon>Symbiodiniaceae</taxon>
        <taxon>Symbiodinium</taxon>
    </lineage>
</organism>
<evidence type="ECO:0000256" key="2">
    <source>
        <dbReference type="SAM" id="Phobius"/>
    </source>
</evidence>
<feature type="compositionally biased region" description="Polar residues" evidence="1">
    <location>
        <begin position="766"/>
        <end position="787"/>
    </location>
</feature>
<dbReference type="Proteomes" id="UP000649617">
    <property type="component" value="Unassembled WGS sequence"/>
</dbReference>
<feature type="compositionally biased region" description="Basic and acidic residues" evidence="1">
    <location>
        <begin position="299"/>
        <end position="308"/>
    </location>
</feature>
<evidence type="ECO:0000256" key="1">
    <source>
        <dbReference type="SAM" id="MobiDB-lite"/>
    </source>
</evidence>
<dbReference type="AlphaFoldDB" id="A0A812X579"/>
<feature type="compositionally biased region" description="Low complexity" evidence="1">
    <location>
        <begin position="309"/>
        <end position="320"/>
    </location>
</feature>
<accession>A0A812X579</accession>
<feature type="region of interest" description="Disordered" evidence="1">
    <location>
        <begin position="295"/>
        <end position="337"/>
    </location>
</feature>
<dbReference type="OrthoDB" id="431530at2759"/>
<keyword evidence="2" id="KW-0812">Transmembrane</keyword>
<evidence type="ECO:0000313" key="4">
    <source>
        <dbReference type="Proteomes" id="UP000649617"/>
    </source>
</evidence>
<name>A0A812X579_SYMPI</name>
<proteinExistence type="predicted"/>
<feature type="transmembrane region" description="Helical" evidence="2">
    <location>
        <begin position="556"/>
        <end position="579"/>
    </location>
</feature>
<sequence>MLKARRLGVPHLWPSRVKVFFLAILTSVFNFSVFQYLHNANVAYLNLSSPSYNEIVCKLPREECASNPDPASCTVDLEDRLLSSDEPEIEIPDREVSSDSGLRQKQLKLVLAEMGKCEEAREVGLLAESAVELVNLYEKQSRSIQLDTSDAGDASKAEQCKALDAQKAALLAARMALKDREWALVEAKHRAQQLEEERLQQDYRIRALQTALDKALSSRTEAEKRHLEAYSTADAEAAEQRGELRKRLSDAEVARDQAMADLAAVEERIEEARRVADRREEDLLSQLAAQEAQLQELQSKLDSREARSSPEAPSEAKSSETFPPARPSFRLQGMPSGGLTEESHIQGVGMVMATPRLHYNPPSAPRAPKPPPTETRGKYVQCLLVDASEAAQNSVGNVLLVHRLISHALIFHFCRSFLTHSPPVCVSLQLGLVAPGSDVRNGVGWGRSVADPDAVRSKISVYSMTPVTMSDGVLVFTQSSEPDDTMPTPTGPGFARRGSETIHLVSILALIWLSDVMLLFTEVMLWSLFQAVAFMVVMYPFSLLVCVYAPVKMSRIMVFLSSILCAMWAVVFVVFTSLVDTHAYAVLWGVSEPGASTSCLCLCEFPLSRPVVLRIVVLGIGVCWHSINLTLRALKGLRRAQWANMFSVLYSVPVEAFPVVWERPQEAGGGPVKWRTEGEAMQSEPAFDPFCLMDEQPESAWTRAIIAPVPVKDDSRLTVWEPYLGTLDMEIGWCGFPRPVGGAWERDTDCESESLKSRDDADTAMQEVTNSSSCRADPGSQNGTSHGIWSRKVKKRPPPMLFLHTEVEEDEAEEVEAASGADDVLQVLRDWDNDPGPNGSRPASASNISFNRRLSDAQDIFHMGGLADLRPPTPASGASGPPSAPVSRQPTPTEQSHRSAPSIVGRRTLTPGGPARSSRGGPPGPPFLV</sequence>
<feature type="region of interest" description="Disordered" evidence="1">
    <location>
        <begin position="745"/>
        <end position="791"/>
    </location>
</feature>